<dbReference type="OrthoDB" id="342532at2157"/>
<dbReference type="RefSeq" id="WP_006113517.1">
    <property type="nucleotide sequence ID" value="NZ_AOJL01000037.1"/>
</dbReference>
<accession>M0EJB1</accession>
<keyword evidence="1" id="KW-0472">Membrane</keyword>
<gene>
    <name evidence="2" type="ORF">C464_09954</name>
</gene>
<keyword evidence="1" id="KW-1133">Transmembrane helix</keyword>
<feature type="transmembrane region" description="Helical" evidence="1">
    <location>
        <begin position="20"/>
        <end position="37"/>
    </location>
</feature>
<name>M0EJB1_9EURY</name>
<reference evidence="2 3" key="1">
    <citation type="journal article" date="2014" name="PLoS Genet.">
        <title>Phylogenetically driven sequencing of extremely halophilic archaea reveals strategies for static and dynamic osmo-response.</title>
        <authorList>
            <person name="Becker E.A."/>
            <person name="Seitzer P.M."/>
            <person name="Tritt A."/>
            <person name="Larsen D."/>
            <person name="Krusor M."/>
            <person name="Yao A.I."/>
            <person name="Wu D."/>
            <person name="Madern D."/>
            <person name="Eisen J.A."/>
            <person name="Darling A.E."/>
            <person name="Facciotti M.T."/>
        </authorList>
    </citation>
    <scope>NUCLEOTIDE SEQUENCE [LARGE SCALE GENOMIC DNA]</scope>
    <source>
        <strain evidence="2 3">DSM 10284</strain>
    </source>
</reference>
<proteinExistence type="predicted"/>
<feature type="transmembrane region" description="Helical" evidence="1">
    <location>
        <begin position="122"/>
        <end position="149"/>
    </location>
</feature>
<feature type="transmembrane region" description="Helical" evidence="1">
    <location>
        <begin position="93"/>
        <end position="110"/>
    </location>
</feature>
<sequence>MSQRLPEEWFLKDTRINAAIAWALVGALFAVAITAFLELLLARMALAAVAAFVAITPALVERRWTRTVPWPLLLVCAIPLSTGALGVNFLADVVTGLSIAALGMLVVVAFQSTGSVRMTPNFAVFFVVFATMATAGLWAILAAGSAYYFDTAFIETNEELMMIFNAAALAAFVAGGVFRLYFQRQLKANLERVGGEGVSAR</sequence>
<dbReference type="AlphaFoldDB" id="M0EJB1"/>
<dbReference type="STRING" id="1227466.C464_09954"/>
<protein>
    <submittedName>
        <fullName evidence="2">Uncharacterized protein</fullName>
    </submittedName>
</protein>
<keyword evidence="1" id="KW-0812">Transmembrane</keyword>
<organism evidence="2 3">
    <name type="scientific">Halorubrum coriense DSM 10284</name>
    <dbReference type="NCBI Taxonomy" id="1227466"/>
    <lineage>
        <taxon>Archaea</taxon>
        <taxon>Methanobacteriati</taxon>
        <taxon>Methanobacteriota</taxon>
        <taxon>Stenosarchaea group</taxon>
        <taxon>Halobacteria</taxon>
        <taxon>Halobacteriales</taxon>
        <taxon>Haloferacaceae</taxon>
        <taxon>Halorubrum</taxon>
    </lineage>
</organism>
<feature type="transmembrane region" description="Helical" evidence="1">
    <location>
        <begin position="67"/>
        <end position="87"/>
    </location>
</feature>
<evidence type="ECO:0000313" key="2">
    <source>
        <dbReference type="EMBL" id="ELZ46972.1"/>
    </source>
</evidence>
<dbReference type="Proteomes" id="UP000011509">
    <property type="component" value="Unassembled WGS sequence"/>
</dbReference>
<evidence type="ECO:0000256" key="1">
    <source>
        <dbReference type="SAM" id="Phobius"/>
    </source>
</evidence>
<dbReference type="PATRIC" id="fig|1227466.3.peg.1997"/>
<keyword evidence="3" id="KW-1185">Reference proteome</keyword>
<comment type="caution">
    <text evidence="2">The sequence shown here is derived from an EMBL/GenBank/DDBJ whole genome shotgun (WGS) entry which is preliminary data.</text>
</comment>
<feature type="transmembrane region" description="Helical" evidence="1">
    <location>
        <begin position="161"/>
        <end position="182"/>
    </location>
</feature>
<feature type="transmembrane region" description="Helical" evidence="1">
    <location>
        <begin position="43"/>
        <end position="60"/>
    </location>
</feature>
<dbReference type="EMBL" id="AOJL01000037">
    <property type="protein sequence ID" value="ELZ46972.1"/>
    <property type="molecule type" value="Genomic_DNA"/>
</dbReference>
<evidence type="ECO:0000313" key="3">
    <source>
        <dbReference type="Proteomes" id="UP000011509"/>
    </source>
</evidence>